<organism evidence="5 6">
    <name type="scientific">Allomesorhizobium camelthorni</name>
    <dbReference type="NCBI Taxonomy" id="475069"/>
    <lineage>
        <taxon>Bacteria</taxon>
        <taxon>Pseudomonadati</taxon>
        <taxon>Pseudomonadota</taxon>
        <taxon>Alphaproteobacteria</taxon>
        <taxon>Hyphomicrobiales</taxon>
        <taxon>Phyllobacteriaceae</taxon>
        <taxon>Allomesorhizobium</taxon>
    </lineage>
</organism>
<gene>
    <name evidence="5" type="ORF">G6N73_18655</name>
</gene>
<dbReference type="RefSeq" id="WP_165030249.1">
    <property type="nucleotide sequence ID" value="NZ_JAAKZF010000027.1"/>
</dbReference>
<dbReference type="Proteomes" id="UP001642900">
    <property type="component" value="Unassembled WGS sequence"/>
</dbReference>
<evidence type="ECO:0000259" key="4">
    <source>
        <dbReference type="Pfam" id="PF02397"/>
    </source>
</evidence>
<protein>
    <submittedName>
        <fullName evidence="5">Sugar transferase</fullName>
    </submittedName>
</protein>
<dbReference type="PANTHER" id="PTHR30576:SF8">
    <property type="entry name" value="UNDECAPRENYL-PHOSPHATE GALACTOSE PHOSPHOTRANSFERASE"/>
    <property type="match status" value="1"/>
</dbReference>
<dbReference type="GO" id="GO:0016780">
    <property type="term" value="F:phosphotransferase activity, for other substituted phosphate groups"/>
    <property type="evidence" value="ECO:0007669"/>
    <property type="project" value="TreeGrafter"/>
</dbReference>
<feature type="transmembrane region" description="Helical" evidence="3">
    <location>
        <begin position="27"/>
        <end position="51"/>
    </location>
</feature>
<feature type="domain" description="Bacterial sugar transferase" evidence="4">
    <location>
        <begin position="27"/>
        <end position="196"/>
    </location>
</feature>
<accession>A0A6G4WG43</accession>
<dbReference type="PANTHER" id="PTHR30576">
    <property type="entry name" value="COLANIC BIOSYNTHESIS UDP-GLUCOSE LIPID CARRIER TRANSFERASE"/>
    <property type="match status" value="1"/>
</dbReference>
<dbReference type="EMBL" id="JAAKZF010000027">
    <property type="protein sequence ID" value="NGO53163.1"/>
    <property type="molecule type" value="Genomic_DNA"/>
</dbReference>
<comment type="similarity">
    <text evidence="1">Belongs to the bacterial sugar transferase family.</text>
</comment>
<evidence type="ECO:0000313" key="5">
    <source>
        <dbReference type="EMBL" id="NGO53163.1"/>
    </source>
</evidence>
<proteinExistence type="inferred from homology"/>
<keyword evidence="3" id="KW-1133">Transmembrane helix</keyword>
<evidence type="ECO:0000256" key="2">
    <source>
        <dbReference type="ARBA" id="ARBA00023169"/>
    </source>
</evidence>
<dbReference type="GO" id="GO:0000271">
    <property type="term" value="P:polysaccharide biosynthetic process"/>
    <property type="evidence" value="ECO:0007669"/>
    <property type="project" value="UniProtKB-KW"/>
</dbReference>
<sequence length="224" mass="24458">MLLANGSEAIAEGKARQPTASAMLRRLTAAAVLVAILPILAITAVLVWACLGRPLMFRQTRCGLDAKPFTVCKFRTMHDRRDAQNELLPDADRQTPVTRVIRLLRLDELPQLLAVAKGDMAFVGPRPLLPATIAGFGELGRIRCTVLPGLSGWAQVNGNTCLTDKEKLALDLWYIGNRSFALDCRILAMTVLVILKGEHTNDGNLARARTAMHHFKAGAAEERP</sequence>
<keyword evidence="3" id="KW-0472">Membrane</keyword>
<evidence type="ECO:0000313" key="6">
    <source>
        <dbReference type="Proteomes" id="UP001642900"/>
    </source>
</evidence>
<keyword evidence="5" id="KW-0808">Transferase</keyword>
<keyword evidence="2" id="KW-0270">Exopolysaccharide synthesis</keyword>
<dbReference type="Pfam" id="PF02397">
    <property type="entry name" value="Bac_transf"/>
    <property type="match status" value="1"/>
</dbReference>
<dbReference type="AlphaFoldDB" id="A0A6G4WG43"/>
<evidence type="ECO:0000256" key="1">
    <source>
        <dbReference type="ARBA" id="ARBA00006464"/>
    </source>
</evidence>
<keyword evidence="6" id="KW-1185">Reference proteome</keyword>
<comment type="caution">
    <text evidence="5">The sequence shown here is derived from an EMBL/GenBank/DDBJ whole genome shotgun (WGS) entry which is preliminary data.</text>
</comment>
<evidence type="ECO:0000256" key="3">
    <source>
        <dbReference type="SAM" id="Phobius"/>
    </source>
</evidence>
<reference evidence="5 6" key="1">
    <citation type="submission" date="2020-02" db="EMBL/GenBank/DDBJ databases">
        <title>Genome sequence of strain CCNWXJ40-4.</title>
        <authorList>
            <person name="Gao J."/>
            <person name="Sun J."/>
        </authorList>
    </citation>
    <scope>NUCLEOTIDE SEQUENCE [LARGE SCALE GENOMIC DNA]</scope>
    <source>
        <strain evidence="5 6">CCNWXJ 40-4</strain>
    </source>
</reference>
<dbReference type="InterPro" id="IPR003362">
    <property type="entry name" value="Bact_transf"/>
</dbReference>
<name>A0A6G4WG43_9HYPH</name>
<keyword evidence="3" id="KW-0812">Transmembrane</keyword>